<reference evidence="5" key="1">
    <citation type="journal article" date="2021" name="Microb. Physiol.">
        <title>Proteogenomic Insights into the Physiology of Marine, Sulfate-Reducing, Filamentous Desulfonema limicola and Desulfonema magnum.</title>
        <authorList>
            <person name="Schnaars V."/>
            <person name="Wohlbrand L."/>
            <person name="Scheve S."/>
            <person name="Hinrichs C."/>
            <person name="Reinhardt R."/>
            <person name="Rabus R."/>
        </authorList>
    </citation>
    <scope>NUCLEOTIDE SEQUENCE</scope>
    <source>
        <strain evidence="5">5ac10</strain>
    </source>
</reference>
<dbReference type="InterPro" id="IPR015914">
    <property type="entry name" value="PAPs_N"/>
</dbReference>
<protein>
    <submittedName>
        <fullName evidence="5">Immunoglobulin-like fold-containing protein</fullName>
    </submittedName>
</protein>
<evidence type="ECO:0000259" key="4">
    <source>
        <dbReference type="PROSITE" id="PS50853"/>
    </source>
</evidence>
<dbReference type="SUPFAM" id="SSF103647">
    <property type="entry name" value="TSP type-3 repeat"/>
    <property type="match status" value="1"/>
</dbReference>
<dbReference type="Pfam" id="PF16656">
    <property type="entry name" value="Pur_ac_phosph_N"/>
    <property type="match status" value="1"/>
</dbReference>
<feature type="region of interest" description="Disordered" evidence="3">
    <location>
        <begin position="6637"/>
        <end position="6658"/>
    </location>
</feature>
<dbReference type="InterPro" id="IPR028974">
    <property type="entry name" value="TSP_type-3_rpt"/>
</dbReference>
<organism evidence="5 6">
    <name type="scientific">Desulfonema limicola</name>
    <dbReference type="NCBI Taxonomy" id="45656"/>
    <lineage>
        <taxon>Bacteria</taxon>
        <taxon>Pseudomonadati</taxon>
        <taxon>Thermodesulfobacteriota</taxon>
        <taxon>Desulfobacteria</taxon>
        <taxon>Desulfobacterales</taxon>
        <taxon>Desulfococcaceae</taxon>
        <taxon>Desulfonema</taxon>
    </lineage>
</organism>
<dbReference type="InterPro" id="IPR013783">
    <property type="entry name" value="Ig-like_fold"/>
</dbReference>
<name>A0A975GF60_9BACT</name>
<dbReference type="SMART" id="SM00060">
    <property type="entry name" value="FN3"/>
    <property type="match status" value="3"/>
</dbReference>
<dbReference type="Pfam" id="PF17803">
    <property type="entry name" value="Cadherin_4"/>
    <property type="match status" value="2"/>
</dbReference>
<dbReference type="InterPro" id="IPR013320">
    <property type="entry name" value="ConA-like_dom_sf"/>
</dbReference>
<gene>
    <name evidence="5" type="ORF">dnl_11880</name>
</gene>
<dbReference type="Gene3D" id="2.60.40.3440">
    <property type="match status" value="5"/>
</dbReference>
<dbReference type="NCBIfam" id="NF012211">
    <property type="entry name" value="tand_rpt_95"/>
    <property type="match status" value="6"/>
</dbReference>
<accession>A0A975GF60</accession>
<dbReference type="InterPro" id="IPR040853">
    <property type="entry name" value="RapA2_cadherin-like"/>
</dbReference>
<keyword evidence="2" id="KW-1015">Disulfide bond</keyword>
<dbReference type="PANTHER" id="PTHR42535:SF2">
    <property type="entry name" value="CHROMOSOME UNDETERMINED SCAFFOLD_146, WHOLE GENOME SHOTGUN SEQUENCE"/>
    <property type="match status" value="1"/>
</dbReference>
<feature type="domain" description="Fibronectin type-III" evidence="4">
    <location>
        <begin position="232"/>
        <end position="351"/>
    </location>
</feature>
<dbReference type="Gene3D" id="2.60.120.200">
    <property type="match status" value="2"/>
</dbReference>
<dbReference type="SMART" id="SM00560">
    <property type="entry name" value="LamGL"/>
    <property type="match status" value="2"/>
</dbReference>
<evidence type="ECO:0000313" key="6">
    <source>
        <dbReference type="Proteomes" id="UP000663720"/>
    </source>
</evidence>
<dbReference type="GO" id="GO:0005509">
    <property type="term" value="F:calcium ion binding"/>
    <property type="evidence" value="ECO:0007669"/>
    <property type="project" value="InterPro"/>
</dbReference>
<dbReference type="InterPro" id="IPR041690">
    <property type="entry name" value="Cadherin_5"/>
</dbReference>
<dbReference type="InterPro" id="IPR003961">
    <property type="entry name" value="FN3_dom"/>
</dbReference>
<dbReference type="PROSITE" id="PS50853">
    <property type="entry name" value="FN3"/>
    <property type="match status" value="1"/>
</dbReference>
<dbReference type="InterPro" id="IPR036116">
    <property type="entry name" value="FN3_sf"/>
</dbReference>
<dbReference type="Pfam" id="PF13385">
    <property type="entry name" value="Laminin_G_3"/>
    <property type="match status" value="2"/>
</dbReference>
<evidence type="ECO:0000313" key="5">
    <source>
        <dbReference type="EMBL" id="QTA78941.1"/>
    </source>
</evidence>
<evidence type="ECO:0000256" key="2">
    <source>
        <dbReference type="ARBA" id="ARBA00023157"/>
    </source>
</evidence>
<dbReference type="GO" id="GO:0003993">
    <property type="term" value="F:acid phosphatase activity"/>
    <property type="evidence" value="ECO:0007669"/>
    <property type="project" value="InterPro"/>
</dbReference>
<dbReference type="SUPFAM" id="SSF49265">
    <property type="entry name" value="Fibronectin type III"/>
    <property type="match status" value="2"/>
</dbReference>
<dbReference type="KEGG" id="dli:dnl_11880"/>
<dbReference type="PANTHER" id="PTHR42535">
    <property type="entry name" value="OOKINETE PROTEIN, PUTATIVE-RELATED"/>
    <property type="match status" value="1"/>
</dbReference>
<dbReference type="SUPFAM" id="SSF49899">
    <property type="entry name" value="Concanavalin A-like lectins/glucanases"/>
    <property type="match status" value="2"/>
</dbReference>
<keyword evidence="6" id="KW-1185">Reference proteome</keyword>
<dbReference type="Gene3D" id="2.60.40.10">
    <property type="entry name" value="Immunoglobulins"/>
    <property type="match status" value="2"/>
</dbReference>
<dbReference type="InterPro" id="IPR006558">
    <property type="entry name" value="LamG-like"/>
</dbReference>
<dbReference type="Pfam" id="PF17963">
    <property type="entry name" value="Big_9"/>
    <property type="match status" value="2"/>
</dbReference>
<dbReference type="SUPFAM" id="SSF101898">
    <property type="entry name" value="NHL repeat"/>
    <property type="match status" value="1"/>
</dbReference>
<dbReference type="Gene3D" id="2.60.40.2810">
    <property type="match status" value="1"/>
</dbReference>
<keyword evidence="1" id="KW-0732">Signal</keyword>
<proteinExistence type="predicted"/>
<dbReference type="CDD" id="cd00063">
    <property type="entry name" value="FN3"/>
    <property type="match status" value="1"/>
</dbReference>
<dbReference type="Pfam" id="PF17892">
    <property type="entry name" value="Cadherin_5"/>
    <property type="match status" value="2"/>
</dbReference>
<sequence>MNNTVMSLAVDGSGNLYAGGDFMTAGGVSANYIAQWNGSEWSALGTGMNTRVYALAVDSSGSLYAGGSFTTAGGVSANYIAQWDGTAWSALGTGMNSWISALAIDSSGSLYAGGSFTTAGGVSANCIAKWDGSAWSALGTGMNSNVNALAVDGSGNLYAGGDFTTAGGVSANYIAQWNGSEWSALGTGMNSYVKALAFDGSGNLYAGGWFTTAGGVTSNRIALYGPAKPATQAYAVHFTTVTGTSMTVNWTRGDGANRIVLIKSGSAVDSDPVDGTGYIANTILGSGDQIGTGNYVVYSGTGNTVTVTGLTAGTNYHVAVYEFNGSGGTENYLTSIAPASGSTTTAMTPPGNALDFDGADDYVQVPDNPGLNITSALTLEAWINLNGVTDEKIISKYQTGVGGYVLGIREVNGVYTLQPEIADSSGTNYGFSLGNISLGQWTHVAMTFAQGGNLIGYINGSEAGRIPVGSNPIGTTSLALRIGNDTWAGGYWVSGGIDEVRIWNVARTQAEIQADMNKTLAGNESGLAAYYNFDHASGTTLNDLAGGDNNGTLTNMDPSTDWISAGWCYGCPYVSTDSVSSITQTTASVAGTLIDAGLSAVTATGLCCGTTPNPTSPCTSGGFPASLSGLTPGETYYARAYAANSSGTGYGADVTFTTGMTPPGNALDFDGVDDYVLISTESDELTGTFTVEAWAMPNHATAVMSIMGSRIDPFDPIFDFKFMNGNQIHGDIGDGSVWLVTPANADFSYSVGQWYHIAYVVTTSGYSIYINGALKGSGTFTGVPILFKPDRQLKIGQYGGDNGEWFKGQIDEVRIWNTARTQEQIQQNLNTTLAGNETGLVAYYNFDHISGTILTDLTANAYHGTLTNGPVWIASTAFNVWTGATDTNWETAGNWSRGTVPTASDNVYIAATGTQPRISTTLQACNHLVIEAGKILTIDTNDSLTVTGNVFNNGTITGSNGLGGIAFSGTSPQMVRGAFTGTVLIRMLNPTTLILGSDMFIPNAFFMDSGSIDLNGYTLSYAALAKLIYTGSVVRSTTDAEFPAVNGPREVIIWAPGGIILHASRTINKSILISSGATLNANNFDLVIGIAWGNQGGTFIPGTGTVTFNGTDSQISGTNTFYNLTKTAAAASTLYFTAGETQTITGTLNLQGVSGGLLSLRSDTPGTQWNIDPQGTRTVSYVDVQDSNNINAGAITAFNSTNSGNNINWTFLAFEPTVQASGLSFSGITNNSLTVNWTTNGDGANRIVVMKPGSAIDANPVDGTTYTANATFGSGSQIGTGNYVVYNGTGSSVTVTGLTAGTTYYIAVYEFNGSGGSENYLNALPLTGFQATNSPSIISVTSSLSDGNYGTGAIIPVNITFSEPVNVTGTPNLTLETGTIDASANYSSGSGSSTLTFNYTVSSGHSSADLDYVSTVSLALNSGTIKNSAGNDAVLILPVPGALNSLGANKNIVIETTAPAVNSFARQTPALQNTNADTLVFRVTFSENVQNIDTGDFAVSSISTAVVTGVIVITPNSVFDVTISGGNLASFNGSAGLNLSLTQNISDTAGNPLPSAEPGTDETYIIDNTAPAVTINQAAAQTDPASTSPVNFTVVFSESVTGFTDTGISLGGTAGALTKTLTGSGTSYNVAVSGMTGSGTVTASVNSMAAQDSAGNSSQAGTSTDNTVYYNNAPSISGTYTFTPINEDTASIGVQVSTVLADTGISLTESNGDTTGIAVTAITGIGIWQFSSDSTDGIGGTWTPFNQTNTPSDTTALLLNQNAWIRYVPDGLNGETASITFRAWDQTTGTASISGTASYADTSANGGTSAFSSTTAAGILTINTINDIPTLTAFASAVDTTNEDTEVEITFTELAAQGNEADIDGTVTAFVVKAVSTGTLKIGTASGTATAWEAGTNDTIDSTNNAYWTPALNQNGILNTFSLTAKDNLGAESLTAGVIAQVSVTALNDPPTLTAFASFVDTTNEDTEAEITFAELTAQGNEADIDGTITAFVVKAVSTGTLKIGTASGTAAAWEAGTNDTIDSTNNAYWTPALNQNGILNTFSLTAKDNLGAESLTAGVIAQVSVTALNDPPTLTAFASFVDTTNEDTEAEITFAELTAQGNEADIDGTITAFVVKAVSTGTLKIGTASGTATAWEAGTNDTIDSTNNAYWTPALNQNGILNTFALTAKDNLGAESLTAGVIAQVSVTALNDPPTLTAFASFVDTTNEDTEVEITFTELATQGDEADLDGTVTAFVVKAVSSGTLKIGADSATATGFVSGTNDIIDSTNNAYWTSALNQNGILNAFEITAKDNLGAESIITGVIAQVSVTDLNDPPTLTAFASFVDTTNEDTEVEITFTELSAQGDEADLDGTVTAFVVKAVSTGTLKIGADSATATGFVSGTNDIIDSTKSAYWTPADNANGILNALEITAKDNSGAESITTGVIVQVSVTDLNDPPTLTAFGAVIDTTAEDTEVEITFTELAAQGNEADIDGTVTAFVVKAVSTGTLKIGTASGTATAWEAGIKDTIDSTNNAYWTPALNQNGILNAFALTAKDNMGAESITTGVITQVSVTDLNDPPTLTAFASFVDTTNEDTEVEITFTELAAQGNEADLDGTVTAFVVKAVSTGTLKIGTDSAAALPFVAGTNDIIDSTKNAYWTPTDNANGILNALEITAKDNIGAESITTGVIAQVSVTDLNDPPTLTAFGAVIDTTAEDTEVEITFTELSAQGDEADLDGTVTAFVVKAVSTGTLKIGADSATATGFVSGTNDIIDSTKNAYWTPADNANGILNALELTAKDNLGAESITTGVIAQVSVTDLNDPPTLTAFASFVDTTNEDTEVEITFTELATQGDEADLDGIVTAFVVKAVSTGTLKIGTASGTATAWEAGTNDTIDSTNNAYWTPALNQNGILNTFALTAKDNMGAESLTAGVIAQVSVTDLNDPPTLTAFASFVDTTDEDTEVEITFADLAAHGNEADLDGTVTAFVVKAVSSGTLKIGADSATAPVFAAGANDIIDSTNNAYWTSALNQNGILNAFALTAKDNLGAESLTAGVIAQVSVTDLNDPPTLTAFAGAIDTANEDTEVEITFTELSAQGDEADADGTVTAFVVKAVSTGTLKIGTDSATALPFAAGTNDIIDSTNNAYWTPALNQNGILNAFALTAKDNLGAESITTGVIAQVSITDLNDPPTLTAFASFVDTTNEDTEVEITFTELATQGDEADLDGTVTAFVVKAVSTGILKIGTDSATALPFATGTNDIIDSTNNAYWTSALNQNGILNAFALTAKDNLGAESLTAGVIVQVSVTALNDPPTLTAFASFVDTTPEDTEVEITFTDIETQGNEADIDGTVTAFVVKVVSTGTLKIGTDSAIALPFATGTNDTIDSTNNAYWTPALNQNGILNAFALTAKDNMGAESITTGVIAQVSVTDLNDPPTLTAFASFVDTTNEDTEVEITFTELAAQGDEADLDGTVIAFVVKALSTGILKIGTDSASALPFAAGTNDTIDSTNNAYWTPALNQNGILNAFALTAKDNLGAESITTGVIAHVSITDLNDPPTLTAFASFVDTTNEDTEVEITFTELAAQGDEADLDGTVIAFVVKALSTGILKIGTDSASALPFAAGTNDIIDSTNNAYWTPALNQNGILNAFALTAKDNLGAESITTGVITQVSVTDLNDPPTLTAFASFVDTTNEDTEVEITFTELATQGDEADLDGIVTAFVVKAVSTGTLKIGTASGTATAWEAGTNDTIDSTNNAYWTPALNQNGILNAFALTAQDNMGAESLTAGVIAQVSVTDLNDPPTLTAFASFVDTTNEDTEAEITFAELTAQGNEADIDGTITAFVVKAVSTGTLKIGTASGTATAWEAGTNDTIDSTNNAYWTPALNQNGILNAFALTAQDNMGAESLTAGVIAQVSVTDLNDPPTLTAFASFVDTTDEDTEVEITFADLAAHGNEADLDGTVTAFVVKAVSSGTLKIGADSATAPVFAAGANDIIDSTNNAYWTSALNQNGILNAFALTAKDNLGAESLTAGVIVQVSVTALNDPPTLTAFASFVDTTPEDTEVEITFTDIETQGNEADIDGTVTAFVVKAVSSGTLKIGTDSAIALPFATGTNDTIDSTNNAYWTPALNQNGILNAFALTAKDNMGAESITTGVIAQVSVTDLNDPPTLTAFASFVDTTNEDTEVEITFTELATQGDEADLDGIVTAFVVKAVSTGTLKIGADSATATGFFSGTNDIIDSTNNAYWTSALNQNGILNAFALTAKDNLGAESLTAGVIAQVSVTDLNDPPTLTAFAGAIDTANEDTEVEITFTELSAQGDEADADGTVTAFVVKAVSTGTLKIGTDSATALPFAAGTNDIIDSTNNAYWTSALNQNGILNAFALTAKDNLGAESITTGVITQVSVTDLNDPPTLTAFGAVIDTTAEDTEVEITFTELAAQGDEADADGAVTAFVVKTVSNGTLKIGTDSASAPPFAIGTNDIIDSTKNAYWTPADNANGTLNAFETVVKDNSGVLSITTGVTAQVSVTLVNNIPTLTAFASFVDTANEDTEVEITLADLAAQGNEADLDGTITAFVVKAVSTGTLKIGADSAAATDYVFGSNSTINSANNAYWTPAVNANGTLNAFETAARDNSGSESVTTGVIAKVLVTAVNDAPSFTAVNPPAVKENAGIQDIPGWAAFTPGTSDESVQIPSYIVNNLSSPGLFAQLPSVDSSGSLIYSPASNVSGICTFDIMVMDNGGTANGGINFSPVQTFSIIVEPVNDPPKAVEDAYETGEDIPLTIAAPGLLINDSDPDNNSLTAVKLSDPSHGSVQMDATGGFTYTPASDYNGPDSFTYKTTDGILDSGTATVSLIVNPTNDPPAALNDTYTTNEDTPLTVSSPGILGNDTDVDGNSLTCVLLSSPLNGSLTFNQDGSFVYNPYDSFTGIDKFTYRASDGSLQSNPGEVSITVSSINDAPVLNTLGVLSLGYVNEDIPDINNTGNSVKQILSSDPAYPVIITDNDPGTERGIAVSAVNAENGLWQYDHDLDGNFDNFPGSISENAAVLLNLDSMIRFVPNPDFNGIVDPGISFRAWDGTSGINGDIADISINGGETAFSMDSSRAFIEVLPVNDAPLFTASNPPAIDEDSGNQVIMGWASFIPGPANEDFQQAEFYAVVNIENLELFAVIPSITPGGDLSYSSKPGVYGTSSFDVIVQDNGGIERGGQDKSTVQTFTITVNPVNNAPAALDDNYASFMDTPLVIDNPGLLSNDYDLEGSALDAVKMSDPSNGTLILNKDGGFIYTPSSAFTGMDSFTYQAFDGTAYSGTASVYISVQPASSQPAASNDEYNTKEDTIFTIDVPGILANDLNPLTGPLTAVKVSDPSNGTLVFNSKGSFTYTPLANFNGTDSFTYKADNGSFESDEAMVKIHVEPVNDAPAATNKSFGSVEDTLLNISLDEILFNNTDAENDPLTPAIVSNTQHGLLVLGGDGSLTYTPDADFTGNDFFTYKVNDGFLDSNTAVINIAVSPVNDAPVLIYTPNLHLNPIIEDIPDTENTGTSVSSILASDPAFSEIITDPDEGSLKGIAVKGVDNTYGKWQYNHEPDGVFNDFPADISEEKAVLLIPESRVRFIPMTDFNGLVDSGLYFRAWDQTAGNNGDTNFNIISTGGSTPFSLEYLIAYIDVIPVNDAPSFTAVNPPAVKENAEPQYIAGWAVFNPGPDDEYAQVPSYIMQNLSNPGLFTQLPYVENNGDLTYAPASDVSGTCSFDIMVMDNGGTANGGIDFSPVQTFSIIVDSVNKPPQALDDNYEIDEDNPLTIAAPGLLINDIYPDGAGVTAVKLNEPANGTAEISSSGEFTYIPDKNYYGTDSFTYKIDDGFLDSLEAVVTITVLPVNDAPVLNPDLQPVLESIAENNTENTGTAVLDIIPESYMSDPENGMLASFAVTGVDNTNGTWQYSIDNGAVWNNFTDITGMQADISADAVLLDGSITDTDKINRIRFIPDTDWYGKSSINLKAWDKSEGAAGERWDVSNDKNQVFSLETAHAFIEVISEAQTFFTLNISVTPPEAGTISFQDTLCTNNCSESFPEGTALTFTASASSGYVFSRWEGDFPGTSGSLSMTVAFNASVSAVFEPQNISYDNCPDDPNKTEPGECGCGIPDTDTDNDGTYDCKDKCPNDPNKTEPGECGCGIPDTDTDNDGTYDCKDKCPNDPNKTEPGECGCGIPEIDCEDACPDDPDKTEPGECGCGIADTDKDNDGTPDCNDNCPDDPDKIEPGKCGCGIPETECEDACPDDPDKTEPGECGCGIADTDKDNDGTPDCKDNCPDDPDKIDPGECGCGIPETPDCNIDQVNKPASHPVVISPENGAVLSHENMVLKAGAFSDPEGDTHVRTNWFIRQANKNGQCPDENPYFDHAALQGDLTSYKPLNLEPGAGYIWKVGYTDSGSREISWSEEHNFRTGEYESINIKINPGTTEADFPMISFPFWPDNPLASAMFGKILGEYDTRYYKLGTYDPVTGQYIEYSSSMVIEPGRAYWFFAREGLDIDVKGIKISEKLQSEVKLYFNPSLGYGWNMIAPSKNCNWNNVKIVVYDSECNIISGPSDISESSGYIDSRLWRWENGGYESDTLQMMKNNGYWVKVMADNVYLKFPSDSSFIPESITAKLMRKIKNQAGTILFSPGNAIADSSDQPPAPPSFSTSDPSRIDAGGGGCFIDTVNTNWNFKGLKK</sequence>
<dbReference type="EMBL" id="CP061799">
    <property type="protein sequence ID" value="QTA78941.1"/>
    <property type="molecule type" value="Genomic_DNA"/>
</dbReference>
<evidence type="ECO:0000256" key="1">
    <source>
        <dbReference type="ARBA" id="ARBA00022729"/>
    </source>
</evidence>
<evidence type="ECO:0000256" key="3">
    <source>
        <dbReference type="SAM" id="MobiDB-lite"/>
    </source>
</evidence>
<dbReference type="Proteomes" id="UP000663720">
    <property type="component" value="Chromosome"/>
</dbReference>